<keyword evidence="1" id="KW-0472">Membrane</keyword>
<evidence type="ECO:0000256" key="1">
    <source>
        <dbReference type="SAM" id="Phobius"/>
    </source>
</evidence>
<proteinExistence type="predicted"/>
<accession>A0ABT3RMC0</accession>
<feature type="transmembrane region" description="Helical" evidence="1">
    <location>
        <begin position="200"/>
        <end position="219"/>
    </location>
</feature>
<comment type="caution">
    <text evidence="2">The sequence shown here is derived from an EMBL/GenBank/DDBJ whole genome shotgun (WGS) entry which is preliminary data.</text>
</comment>
<sequence>MEGLISEASKLILFQNKETKILLSPKALCLKLGDVIRYEKVRFYIIESESEIPRPFINTPYHFVFTDDGTLSYQSFGLKDKFVAELSKYITPIRLKSTNVVKKGDVLSIELDNGSKFRSEYYFNLDTGDRWYEFYLEEDGNEIFSSRDEYLNDIIGSGGLDSILHEVYPDSSMDMKLNFFNAWKTGKLGKPKKEVSSKRILAFVVNVVGVILVLTMILMECQG</sequence>
<evidence type="ECO:0000313" key="3">
    <source>
        <dbReference type="Proteomes" id="UP001209885"/>
    </source>
</evidence>
<dbReference type="Proteomes" id="UP001209885">
    <property type="component" value="Unassembled WGS sequence"/>
</dbReference>
<protein>
    <recommendedName>
        <fullName evidence="4">DUF4178 domain-containing protein</fullName>
    </recommendedName>
</protein>
<gene>
    <name evidence="2" type="ORF">OO013_03750</name>
</gene>
<dbReference type="EMBL" id="JAPFQN010000002">
    <property type="protein sequence ID" value="MCX2742964.1"/>
    <property type="molecule type" value="Genomic_DNA"/>
</dbReference>
<evidence type="ECO:0008006" key="4">
    <source>
        <dbReference type="Google" id="ProtNLM"/>
    </source>
</evidence>
<dbReference type="RefSeq" id="WP_266055314.1">
    <property type="nucleotide sequence ID" value="NZ_JAPFQN010000002.1"/>
</dbReference>
<evidence type="ECO:0000313" key="2">
    <source>
        <dbReference type="EMBL" id="MCX2742964.1"/>
    </source>
</evidence>
<keyword evidence="1" id="KW-1133">Transmembrane helix</keyword>
<organism evidence="2 3">
    <name type="scientific">Mangrovivirga halotolerans</name>
    <dbReference type="NCBI Taxonomy" id="2993936"/>
    <lineage>
        <taxon>Bacteria</taxon>
        <taxon>Pseudomonadati</taxon>
        <taxon>Bacteroidota</taxon>
        <taxon>Cytophagia</taxon>
        <taxon>Cytophagales</taxon>
        <taxon>Mangrovivirgaceae</taxon>
        <taxon>Mangrovivirga</taxon>
    </lineage>
</organism>
<keyword evidence="1" id="KW-0812">Transmembrane</keyword>
<reference evidence="2 3" key="1">
    <citation type="submission" date="2022-11" db="EMBL/GenBank/DDBJ databases">
        <title>The characterization of three novel Bacteroidetes species and genomic analysis of their roles in tidal elemental geochemical cycles.</title>
        <authorList>
            <person name="Ma K."/>
        </authorList>
    </citation>
    <scope>NUCLEOTIDE SEQUENCE [LARGE SCALE GENOMIC DNA]</scope>
    <source>
        <strain evidence="2 3">M17</strain>
    </source>
</reference>
<keyword evidence="3" id="KW-1185">Reference proteome</keyword>
<name>A0ABT3RMC0_9BACT</name>